<comment type="caution">
    <text evidence="6">The sequence shown here is derived from an EMBL/GenBank/DDBJ whole genome shotgun (WGS) entry which is preliminary data.</text>
</comment>
<dbReference type="Pfam" id="PF09339">
    <property type="entry name" value="HTH_IclR"/>
    <property type="match status" value="1"/>
</dbReference>
<dbReference type="InterPro" id="IPR050707">
    <property type="entry name" value="HTH_MetabolicPath_Reg"/>
</dbReference>
<keyword evidence="3" id="KW-0804">Transcription</keyword>
<dbReference type="GO" id="GO:0003677">
    <property type="term" value="F:DNA binding"/>
    <property type="evidence" value="ECO:0007669"/>
    <property type="project" value="UniProtKB-KW"/>
</dbReference>
<dbReference type="PROSITE" id="PS51077">
    <property type="entry name" value="HTH_ICLR"/>
    <property type="match status" value="1"/>
</dbReference>
<dbReference type="GO" id="GO:0045892">
    <property type="term" value="P:negative regulation of DNA-templated transcription"/>
    <property type="evidence" value="ECO:0007669"/>
    <property type="project" value="TreeGrafter"/>
</dbReference>
<dbReference type="GO" id="GO:0003700">
    <property type="term" value="F:DNA-binding transcription factor activity"/>
    <property type="evidence" value="ECO:0007669"/>
    <property type="project" value="TreeGrafter"/>
</dbReference>
<accession>A0AAW4PJ35</accession>
<dbReference type="InterPro" id="IPR036388">
    <property type="entry name" value="WH-like_DNA-bd_sf"/>
</dbReference>
<name>A0AAW4PJ35_9EURY</name>
<evidence type="ECO:0000313" key="6">
    <source>
        <dbReference type="EMBL" id="MBX0298014.1"/>
    </source>
</evidence>
<dbReference type="InterPro" id="IPR014757">
    <property type="entry name" value="Tscrpt_reg_IclR_C"/>
</dbReference>
<dbReference type="SUPFAM" id="SSF55781">
    <property type="entry name" value="GAF domain-like"/>
    <property type="match status" value="1"/>
</dbReference>
<dbReference type="SUPFAM" id="SSF46785">
    <property type="entry name" value="Winged helix' DNA-binding domain"/>
    <property type="match status" value="1"/>
</dbReference>
<keyword evidence="2" id="KW-0238">DNA-binding</keyword>
<dbReference type="PROSITE" id="PS51078">
    <property type="entry name" value="ICLR_ED"/>
    <property type="match status" value="1"/>
</dbReference>
<dbReference type="Pfam" id="PF01614">
    <property type="entry name" value="IclR_C"/>
    <property type="match status" value="1"/>
</dbReference>
<dbReference type="EMBL" id="RKLT01000035">
    <property type="protein sequence ID" value="MBX0298014.1"/>
    <property type="molecule type" value="Genomic_DNA"/>
</dbReference>
<feature type="domain" description="IclR-ED" evidence="5">
    <location>
        <begin position="69"/>
        <end position="250"/>
    </location>
</feature>
<dbReference type="PANTHER" id="PTHR30136">
    <property type="entry name" value="HELIX-TURN-HELIX TRANSCRIPTIONAL REGULATOR, ICLR FAMILY"/>
    <property type="match status" value="1"/>
</dbReference>
<dbReference type="Gene3D" id="1.10.10.10">
    <property type="entry name" value="Winged helix-like DNA-binding domain superfamily/Winged helix DNA-binding domain"/>
    <property type="match status" value="1"/>
</dbReference>
<sequence>MDGTSGRTLQTVETSLAVIDVIQKRDGARISEVADELDLALSTVHGHLNTLVQNEYLIKEGDEYDISLTFSEKAEYAKTRKKVFQLAEETVTKLADETGHRAYFVVEEHGWAKYVHTATGNPSVKVSGRIDHLHASAAGKAILAHMPDERVEEIIDEKGLPAMTAKTITDREELESEFERIREQGVSFNKGETIEGLYAAGVPVKGIDNRVVGSLSVSGAKKKMEGPWFTEELPELLAGVANELELNISHT</sequence>
<dbReference type="SMART" id="SM00346">
    <property type="entry name" value="HTH_ICLR"/>
    <property type="match status" value="1"/>
</dbReference>
<reference evidence="6 7" key="1">
    <citation type="submission" date="2021-06" db="EMBL/GenBank/DDBJ databases">
        <title>Halomicroarcula sp. a new haloarchaeum isolated from saline soil.</title>
        <authorList>
            <person name="Duran-Viseras A."/>
            <person name="Sanchez-Porro C."/>
            <person name="Ventosa A."/>
        </authorList>
    </citation>
    <scope>NUCLEOTIDE SEQUENCE [LARGE SCALE GENOMIC DNA]</scope>
    <source>
        <strain evidence="6 7">F27</strain>
    </source>
</reference>
<dbReference type="Gene3D" id="3.30.450.40">
    <property type="match status" value="1"/>
</dbReference>
<evidence type="ECO:0000256" key="2">
    <source>
        <dbReference type="ARBA" id="ARBA00023125"/>
    </source>
</evidence>
<evidence type="ECO:0000313" key="7">
    <source>
        <dbReference type="Proteomes" id="UP001430455"/>
    </source>
</evidence>
<dbReference type="RefSeq" id="WP_220582596.1">
    <property type="nucleotide sequence ID" value="NZ_RKLT01000035.1"/>
</dbReference>
<dbReference type="InterPro" id="IPR036390">
    <property type="entry name" value="WH_DNA-bd_sf"/>
</dbReference>
<evidence type="ECO:0000259" key="4">
    <source>
        <dbReference type="PROSITE" id="PS51077"/>
    </source>
</evidence>
<dbReference type="InterPro" id="IPR029016">
    <property type="entry name" value="GAF-like_dom_sf"/>
</dbReference>
<evidence type="ECO:0000256" key="3">
    <source>
        <dbReference type="ARBA" id="ARBA00023163"/>
    </source>
</evidence>
<evidence type="ECO:0000256" key="1">
    <source>
        <dbReference type="ARBA" id="ARBA00023015"/>
    </source>
</evidence>
<dbReference type="PANTHER" id="PTHR30136:SF35">
    <property type="entry name" value="HTH-TYPE TRANSCRIPTIONAL REGULATOR RV1719"/>
    <property type="match status" value="1"/>
</dbReference>
<feature type="domain" description="HTH iclR-type" evidence="4">
    <location>
        <begin position="9"/>
        <end position="68"/>
    </location>
</feature>
<keyword evidence="1" id="KW-0805">Transcription regulation</keyword>
<gene>
    <name evidence="6" type="ORF">EGH23_24415</name>
</gene>
<dbReference type="AlphaFoldDB" id="A0AAW4PJ35"/>
<protein>
    <submittedName>
        <fullName evidence="6">IclR family transcriptional regulator</fullName>
    </submittedName>
</protein>
<keyword evidence="7" id="KW-1185">Reference proteome</keyword>
<organism evidence="6 7">
    <name type="scientific">Haloarcula nitratireducens</name>
    <dbReference type="NCBI Taxonomy" id="2487749"/>
    <lineage>
        <taxon>Archaea</taxon>
        <taxon>Methanobacteriati</taxon>
        <taxon>Methanobacteriota</taxon>
        <taxon>Stenosarchaea group</taxon>
        <taxon>Halobacteria</taxon>
        <taxon>Halobacteriales</taxon>
        <taxon>Haloarculaceae</taxon>
        <taxon>Haloarcula</taxon>
    </lineage>
</organism>
<dbReference type="InterPro" id="IPR005471">
    <property type="entry name" value="Tscrpt_reg_IclR_N"/>
</dbReference>
<dbReference type="Proteomes" id="UP001430455">
    <property type="component" value="Unassembled WGS sequence"/>
</dbReference>
<proteinExistence type="predicted"/>
<evidence type="ECO:0000259" key="5">
    <source>
        <dbReference type="PROSITE" id="PS51078"/>
    </source>
</evidence>